<proteinExistence type="predicted"/>
<protein>
    <submittedName>
        <fullName evidence="3">Unannotated protein</fullName>
    </submittedName>
</protein>
<accession>A0A6J7E3D8</accession>
<reference evidence="3" key="1">
    <citation type="submission" date="2020-05" db="EMBL/GenBank/DDBJ databases">
        <authorList>
            <person name="Chiriac C."/>
            <person name="Salcher M."/>
            <person name="Ghai R."/>
            <person name="Kavagutti S V."/>
        </authorList>
    </citation>
    <scope>NUCLEOTIDE SEQUENCE</scope>
</reference>
<feature type="coiled-coil region" evidence="1">
    <location>
        <begin position="7"/>
        <end position="38"/>
    </location>
</feature>
<dbReference type="AlphaFoldDB" id="A0A6J7E3D8"/>
<evidence type="ECO:0000256" key="1">
    <source>
        <dbReference type="SAM" id="Coils"/>
    </source>
</evidence>
<evidence type="ECO:0000313" key="4">
    <source>
        <dbReference type="EMBL" id="CAB5029804.1"/>
    </source>
</evidence>
<dbReference type="EMBL" id="CAFABE010000136">
    <property type="protein sequence ID" value="CAB4834660.1"/>
    <property type="molecule type" value="Genomic_DNA"/>
</dbReference>
<keyword evidence="1" id="KW-0175">Coiled coil</keyword>
<evidence type="ECO:0000313" key="2">
    <source>
        <dbReference type="EMBL" id="CAB4834660.1"/>
    </source>
</evidence>
<dbReference type="EMBL" id="CAFBPM010000018">
    <property type="protein sequence ID" value="CAB5029804.1"/>
    <property type="molecule type" value="Genomic_DNA"/>
</dbReference>
<evidence type="ECO:0000313" key="3">
    <source>
        <dbReference type="EMBL" id="CAB4877396.1"/>
    </source>
</evidence>
<gene>
    <name evidence="2" type="ORF">UFOPK3164_01713</name>
    <name evidence="3" type="ORF">UFOPK3427_01217</name>
    <name evidence="4" type="ORF">UFOPK4112_01520</name>
</gene>
<sequence>MDAEPIAELSRDELEELIRSLRDEIQRLRAELQRVRRDTHETPPHYL</sequence>
<name>A0A6J7E3D8_9ZZZZ</name>
<dbReference type="EMBL" id="CAFBLT010000001">
    <property type="protein sequence ID" value="CAB4877396.1"/>
    <property type="molecule type" value="Genomic_DNA"/>
</dbReference>
<organism evidence="3">
    <name type="scientific">freshwater metagenome</name>
    <dbReference type="NCBI Taxonomy" id="449393"/>
    <lineage>
        <taxon>unclassified sequences</taxon>
        <taxon>metagenomes</taxon>
        <taxon>ecological metagenomes</taxon>
    </lineage>
</organism>